<dbReference type="OrthoDB" id="163151at2"/>
<dbReference type="KEGG" id="caby:Cabys_2033"/>
<gene>
    <name evidence="3" type="primary">csm3</name>
    <name evidence="3" type="ORF">Cabys_2033</name>
    <name evidence="4" type="ORF">Calab_3154</name>
</gene>
<evidence type="ECO:0000313" key="6">
    <source>
        <dbReference type="Proteomes" id="UP000183868"/>
    </source>
</evidence>
<sequence length="184" mass="20522">MSKLTYKIDFFSDWHMGTGLSSGSDADLLVIKDKNGLPFIPGKTLKGLFKDAAKDLLDAHYLDTNFIREVFGVDSTENSDEESIPGKAFFSNAELSDNVKKLLKDNTTHIYRRISSTAIEKNGQAKEHSLRTFEVTVPLTLYATIENIPASVNIDTLIACMKMIKRIGTGRNRGFGRCEFSKHP</sequence>
<dbReference type="Proteomes" id="UP000004671">
    <property type="component" value="Chromosome"/>
</dbReference>
<name>H1XUD4_CALAY</name>
<dbReference type="Pfam" id="PF03787">
    <property type="entry name" value="RAMPs"/>
    <property type="match status" value="1"/>
</dbReference>
<evidence type="ECO:0000256" key="1">
    <source>
        <dbReference type="ARBA" id="ARBA00023118"/>
    </source>
</evidence>
<feature type="domain" description="CRISPR type III-associated protein" evidence="2">
    <location>
        <begin position="7"/>
        <end position="179"/>
    </location>
</feature>
<dbReference type="RefSeq" id="WP_006930114.1">
    <property type="nucleotide sequence ID" value="NZ_CM001402.1"/>
</dbReference>
<dbReference type="CDD" id="cd09726">
    <property type="entry name" value="RAMP_I_III"/>
    <property type="match status" value="1"/>
</dbReference>
<dbReference type="InParanoid" id="H1XUD4"/>
<proteinExistence type="predicted"/>
<organism evidence="4 5">
    <name type="scientific">Caldithrix abyssi DSM 13497</name>
    <dbReference type="NCBI Taxonomy" id="880073"/>
    <lineage>
        <taxon>Bacteria</taxon>
        <taxon>Pseudomonadati</taxon>
        <taxon>Calditrichota</taxon>
        <taxon>Calditrichia</taxon>
        <taxon>Calditrichales</taxon>
        <taxon>Calditrichaceae</taxon>
        <taxon>Caldithrix</taxon>
    </lineage>
</organism>
<protein>
    <submittedName>
        <fullName evidence="3">CRISPR/Cas system CSM-associated protein Csm3, group 7 of RAMP superfamily</fullName>
    </submittedName>
</protein>
<dbReference type="InterPro" id="IPR052216">
    <property type="entry name" value="CRISPR_Csm3_endoribonuclease"/>
</dbReference>
<accession>H1XUD4</accession>
<evidence type="ECO:0000259" key="2">
    <source>
        <dbReference type="Pfam" id="PF03787"/>
    </source>
</evidence>
<evidence type="ECO:0000313" key="4">
    <source>
        <dbReference type="EMBL" id="EHO42760.1"/>
    </source>
</evidence>
<dbReference type="eggNOG" id="COG1337">
    <property type="taxonomic scope" value="Bacteria"/>
</dbReference>
<reference evidence="3 6" key="2">
    <citation type="submission" date="2016-11" db="EMBL/GenBank/DDBJ databases">
        <title>Genomic analysis of Caldithrix abyssi and proposal of a novel bacterial phylum Caldithrichaeota.</title>
        <authorList>
            <person name="Kublanov I."/>
            <person name="Sigalova O."/>
            <person name="Gavrilov S."/>
            <person name="Lebedinsky A."/>
            <person name="Ivanova N."/>
            <person name="Daum C."/>
            <person name="Reddy T."/>
            <person name="Klenk H.P."/>
            <person name="Goker M."/>
            <person name="Reva O."/>
            <person name="Miroshnichenko M."/>
            <person name="Kyprides N."/>
            <person name="Woyke T."/>
            <person name="Gelfand M."/>
        </authorList>
    </citation>
    <scope>NUCLEOTIDE SEQUENCE [LARGE SCALE GENOMIC DNA]</scope>
    <source>
        <strain evidence="3 6">LF13</strain>
    </source>
</reference>
<dbReference type="HOGENOM" id="CLU_121969_0_0_0"/>
<dbReference type="InterPro" id="IPR005537">
    <property type="entry name" value="RAMP_III_fam"/>
</dbReference>
<keyword evidence="1" id="KW-0051">Antiviral defense</keyword>
<dbReference type="EMBL" id="CM001402">
    <property type="protein sequence ID" value="EHO42760.1"/>
    <property type="molecule type" value="Genomic_DNA"/>
</dbReference>
<dbReference type="PaxDb" id="880073-Calab_3154"/>
<keyword evidence="5" id="KW-1185">Reference proteome</keyword>
<dbReference type="PANTHER" id="PTHR35579">
    <property type="entry name" value="CRISPR SYSTEM CMS ENDORIBONUCLEASE CSM3"/>
    <property type="match status" value="1"/>
</dbReference>
<dbReference type="GO" id="GO:0051607">
    <property type="term" value="P:defense response to virus"/>
    <property type="evidence" value="ECO:0007669"/>
    <property type="project" value="UniProtKB-KW"/>
</dbReference>
<dbReference type="PANTHER" id="PTHR35579:SF3">
    <property type="entry name" value="CRISPR SYSTEM CMS ENDORIBONUCLEASE CSM3"/>
    <property type="match status" value="1"/>
</dbReference>
<evidence type="ECO:0000313" key="3">
    <source>
        <dbReference type="EMBL" id="APF18782.1"/>
    </source>
</evidence>
<dbReference type="Proteomes" id="UP000183868">
    <property type="component" value="Chromosome"/>
</dbReference>
<dbReference type="STRING" id="880073.Cabys_2033"/>
<dbReference type="EMBL" id="CP018099">
    <property type="protein sequence ID" value="APF18782.1"/>
    <property type="molecule type" value="Genomic_DNA"/>
</dbReference>
<reference evidence="4 5" key="1">
    <citation type="submission" date="2011-09" db="EMBL/GenBank/DDBJ databases">
        <title>The permanent draft genome of Caldithrix abyssi DSM 13497.</title>
        <authorList>
            <consortium name="US DOE Joint Genome Institute (JGI-PGF)"/>
            <person name="Lucas S."/>
            <person name="Han J."/>
            <person name="Lapidus A."/>
            <person name="Bruce D."/>
            <person name="Goodwin L."/>
            <person name="Pitluck S."/>
            <person name="Peters L."/>
            <person name="Kyrpides N."/>
            <person name="Mavromatis K."/>
            <person name="Ivanova N."/>
            <person name="Mikhailova N."/>
            <person name="Chertkov O."/>
            <person name="Detter J.C."/>
            <person name="Tapia R."/>
            <person name="Han C."/>
            <person name="Land M."/>
            <person name="Hauser L."/>
            <person name="Markowitz V."/>
            <person name="Cheng J.-F."/>
            <person name="Hugenholtz P."/>
            <person name="Woyke T."/>
            <person name="Wu D."/>
            <person name="Spring S."/>
            <person name="Brambilla E."/>
            <person name="Klenk H.-P."/>
            <person name="Eisen J.A."/>
        </authorList>
    </citation>
    <scope>NUCLEOTIDE SEQUENCE [LARGE SCALE GENOMIC DNA]</scope>
    <source>
        <strain evidence="4 5">DSM 13497</strain>
    </source>
</reference>
<evidence type="ECO:0000313" key="5">
    <source>
        <dbReference type="Proteomes" id="UP000004671"/>
    </source>
</evidence>
<dbReference type="AlphaFoldDB" id="H1XUD4"/>